<feature type="compositionally biased region" description="Pro residues" evidence="1">
    <location>
        <begin position="139"/>
        <end position="149"/>
    </location>
</feature>
<feature type="compositionally biased region" description="Polar residues" evidence="1">
    <location>
        <begin position="151"/>
        <end position="160"/>
    </location>
</feature>
<dbReference type="AlphaFoldDB" id="A0A3N4IAR2"/>
<dbReference type="Proteomes" id="UP000275078">
    <property type="component" value="Unassembled WGS sequence"/>
</dbReference>
<organism evidence="3 4">
    <name type="scientific">Ascobolus immersus RN42</name>
    <dbReference type="NCBI Taxonomy" id="1160509"/>
    <lineage>
        <taxon>Eukaryota</taxon>
        <taxon>Fungi</taxon>
        <taxon>Dikarya</taxon>
        <taxon>Ascomycota</taxon>
        <taxon>Pezizomycotina</taxon>
        <taxon>Pezizomycetes</taxon>
        <taxon>Pezizales</taxon>
        <taxon>Ascobolaceae</taxon>
        <taxon>Ascobolus</taxon>
    </lineage>
</organism>
<sequence length="521" mass="58166">MRHSTLLFLVSTLTAVSAVPQQEQSGRAVQPAKRYVGLWDSHEADVLYEARLEPSQKGRKGKGRKHWWKFYDDEDEEAEQQPTESSKSTSTMTLPVEKPTPEILPPDGKEKQVEDVTFLPILDEDGQIKTDPELKPEPAPEPEPTPEPTPSSTIRLTSTQARKITITPTSTVTAAPSPKPTKAVALKPTYPPGISDPVPKDAWLMEFASKVAPYWNYTEKVFPPCWRYNSNPKAPLPDPNCTPTCESVRSHTIFAVFNRCMRHEICAFATFVLPDSECPGRVNSFETRCPLNEKEFSVKSMYKMTRGPINSADLAKMLDGTSDNIEQCIAKMNAAPAKRRSIPFGFNTHALATRDTNTALALYSDPTLHTHAKRAYQYRQALNNAGYYRSVMIAGPPDFYGPHDLLPKGGWSIDPFSCGEIVRMVFTEYLRLNGTRYRICEWPHSTKDFPEERCPGAGNPGELCPQTEEELVKALAKEGAGGKDPEKIKELLKKERDTNGGPCVPDKSDLTCGPDDWMAFR</sequence>
<feature type="compositionally biased region" description="Low complexity" evidence="1">
    <location>
        <begin position="169"/>
        <end position="185"/>
    </location>
</feature>
<keyword evidence="2" id="KW-0732">Signal</keyword>
<feature type="region of interest" description="Disordered" evidence="1">
    <location>
        <begin position="169"/>
        <end position="188"/>
    </location>
</feature>
<feature type="compositionally biased region" description="Polar residues" evidence="1">
    <location>
        <begin position="80"/>
        <end position="93"/>
    </location>
</feature>
<protein>
    <submittedName>
        <fullName evidence="3">Uncharacterized protein</fullName>
    </submittedName>
</protein>
<evidence type="ECO:0000256" key="1">
    <source>
        <dbReference type="SAM" id="MobiDB-lite"/>
    </source>
</evidence>
<reference evidence="3 4" key="1">
    <citation type="journal article" date="2018" name="Nat. Ecol. Evol.">
        <title>Pezizomycetes genomes reveal the molecular basis of ectomycorrhizal truffle lifestyle.</title>
        <authorList>
            <person name="Murat C."/>
            <person name="Payen T."/>
            <person name="Noel B."/>
            <person name="Kuo A."/>
            <person name="Morin E."/>
            <person name="Chen J."/>
            <person name="Kohler A."/>
            <person name="Krizsan K."/>
            <person name="Balestrini R."/>
            <person name="Da Silva C."/>
            <person name="Montanini B."/>
            <person name="Hainaut M."/>
            <person name="Levati E."/>
            <person name="Barry K.W."/>
            <person name="Belfiori B."/>
            <person name="Cichocki N."/>
            <person name="Clum A."/>
            <person name="Dockter R.B."/>
            <person name="Fauchery L."/>
            <person name="Guy J."/>
            <person name="Iotti M."/>
            <person name="Le Tacon F."/>
            <person name="Lindquist E.A."/>
            <person name="Lipzen A."/>
            <person name="Malagnac F."/>
            <person name="Mello A."/>
            <person name="Molinier V."/>
            <person name="Miyauchi S."/>
            <person name="Poulain J."/>
            <person name="Riccioni C."/>
            <person name="Rubini A."/>
            <person name="Sitrit Y."/>
            <person name="Splivallo R."/>
            <person name="Traeger S."/>
            <person name="Wang M."/>
            <person name="Zifcakova L."/>
            <person name="Wipf D."/>
            <person name="Zambonelli A."/>
            <person name="Paolocci F."/>
            <person name="Nowrousian M."/>
            <person name="Ottonello S."/>
            <person name="Baldrian P."/>
            <person name="Spatafora J.W."/>
            <person name="Henrissat B."/>
            <person name="Nagy L.G."/>
            <person name="Aury J.M."/>
            <person name="Wincker P."/>
            <person name="Grigoriev I.V."/>
            <person name="Bonfante P."/>
            <person name="Martin F.M."/>
        </authorList>
    </citation>
    <scope>NUCLEOTIDE SEQUENCE [LARGE SCALE GENOMIC DNA]</scope>
    <source>
        <strain evidence="3 4">RN42</strain>
    </source>
</reference>
<evidence type="ECO:0000313" key="4">
    <source>
        <dbReference type="Proteomes" id="UP000275078"/>
    </source>
</evidence>
<feature type="compositionally biased region" description="Basic and acidic residues" evidence="1">
    <location>
        <begin position="126"/>
        <end position="138"/>
    </location>
</feature>
<name>A0A3N4IAR2_ASCIM</name>
<evidence type="ECO:0000313" key="3">
    <source>
        <dbReference type="EMBL" id="RPA83175.1"/>
    </source>
</evidence>
<feature type="chain" id="PRO_5018320532" evidence="2">
    <location>
        <begin position="19"/>
        <end position="521"/>
    </location>
</feature>
<gene>
    <name evidence="3" type="ORF">BJ508DRAFT_413611</name>
</gene>
<accession>A0A3N4IAR2</accession>
<feature type="region of interest" description="Disordered" evidence="1">
    <location>
        <begin position="74"/>
        <end position="160"/>
    </location>
</feature>
<keyword evidence="4" id="KW-1185">Reference proteome</keyword>
<feature type="signal peptide" evidence="2">
    <location>
        <begin position="1"/>
        <end position="18"/>
    </location>
</feature>
<dbReference type="EMBL" id="ML119666">
    <property type="protein sequence ID" value="RPA83175.1"/>
    <property type="molecule type" value="Genomic_DNA"/>
</dbReference>
<evidence type="ECO:0000256" key="2">
    <source>
        <dbReference type="SAM" id="SignalP"/>
    </source>
</evidence>
<proteinExistence type="predicted"/>